<dbReference type="EMBL" id="JBANRG010000009">
    <property type="protein sequence ID" value="KAK7463889.1"/>
    <property type="molecule type" value="Genomic_DNA"/>
</dbReference>
<keyword evidence="4" id="KW-0788">Thiol protease</keyword>
<keyword evidence="3" id="KW-0378">Hydrolase</keyword>
<evidence type="ECO:0000256" key="4">
    <source>
        <dbReference type="ARBA" id="ARBA00022807"/>
    </source>
</evidence>
<comment type="similarity">
    <text evidence="1">Belongs to the peptidase C15 family.</text>
</comment>
<dbReference type="EMBL" id="JBANRG010000006">
    <property type="protein sequence ID" value="KAK7465853.1"/>
    <property type="molecule type" value="Genomic_DNA"/>
</dbReference>
<dbReference type="InterPro" id="IPR016125">
    <property type="entry name" value="Peptidase_C15-like"/>
</dbReference>
<dbReference type="PANTHER" id="PTHR23402:SF1">
    <property type="entry name" value="PYROGLUTAMYL-PEPTIDASE I"/>
    <property type="match status" value="1"/>
</dbReference>
<reference evidence="6 7" key="1">
    <citation type="submission" date="2024-01" db="EMBL/GenBank/DDBJ databases">
        <title>A draft genome for the cacao thread blight pathogen Marasmiellus scandens.</title>
        <authorList>
            <person name="Baruah I.K."/>
            <person name="Leung J."/>
            <person name="Bukari Y."/>
            <person name="Amoako-Attah I."/>
            <person name="Meinhardt L.W."/>
            <person name="Bailey B.A."/>
            <person name="Cohen S.P."/>
        </authorList>
    </citation>
    <scope>NUCLEOTIDE SEQUENCE [LARGE SCALE GENOMIC DNA]</scope>
    <source>
        <strain evidence="6 7">GH-19</strain>
    </source>
</reference>
<keyword evidence="2" id="KW-0645">Protease</keyword>
<evidence type="ECO:0000256" key="1">
    <source>
        <dbReference type="ARBA" id="ARBA00006641"/>
    </source>
</evidence>
<evidence type="ECO:0000313" key="7">
    <source>
        <dbReference type="Proteomes" id="UP001498398"/>
    </source>
</evidence>
<proteinExistence type="inferred from homology"/>
<evidence type="ECO:0000313" key="6">
    <source>
        <dbReference type="EMBL" id="KAK7465853.1"/>
    </source>
</evidence>
<gene>
    <name evidence="6" type="ORF">VKT23_005824</name>
    <name evidence="5" type="ORF">VKT23_007225</name>
</gene>
<evidence type="ECO:0000256" key="3">
    <source>
        <dbReference type="ARBA" id="ARBA00022801"/>
    </source>
</evidence>
<protein>
    <recommendedName>
        <fullName evidence="8">Peptidase C15, pyroglutamyl peptidase I-like protein</fullName>
    </recommendedName>
</protein>
<organism evidence="6 7">
    <name type="scientific">Marasmiellus scandens</name>
    <dbReference type="NCBI Taxonomy" id="2682957"/>
    <lineage>
        <taxon>Eukaryota</taxon>
        <taxon>Fungi</taxon>
        <taxon>Dikarya</taxon>
        <taxon>Basidiomycota</taxon>
        <taxon>Agaricomycotina</taxon>
        <taxon>Agaricomycetes</taxon>
        <taxon>Agaricomycetidae</taxon>
        <taxon>Agaricales</taxon>
        <taxon>Marasmiineae</taxon>
        <taxon>Omphalotaceae</taxon>
        <taxon>Marasmiellus</taxon>
    </lineage>
</organism>
<dbReference type="PANTHER" id="PTHR23402">
    <property type="entry name" value="PROTEASE FAMILY C15 PYROGLUTAMYL-PEPTIDASE I-RELATED"/>
    <property type="match status" value="1"/>
</dbReference>
<sequence>MESYSILQYQLLDLWTMPRAQIGACRDRVVTTNLLCYTTMSAQNLDGEVSVTNVLLTGFGPSSSGEENPSWLAVKPLHKVVTPLDPHPVVIDGQVIMRETTEKQRLVQISALEIPMDYDAVLELVSGLHLRPPQLPDSVKDDFFPIPPDKGYDFIFHVGVAGRGPLRMEKMGHKLGYFMKDAYGKLAPTVRTAELDYGARPETDVSIGETFNRELGFDMVESTAAGDTFTARPNRGFGVGYEKFPEEIFTDIDVSRLVHDLKRSGIEQIYTSMDAGHYLSDFVYYCSLAESKRNRKPYEKGTTQVLFMHCPPVGRPLSTEEVTDAIQRIIVWVCGELSELQE</sequence>
<dbReference type="Gene3D" id="3.40.630.20">
    <property type="entry name" value="Peptidase C15, pyroglutamyl peptidase I-like"/>
    <property type="match status" value="1"/>
</dbReference>
<keyword evidence="7" id="KW-1185">Reference proteome</keyword>
<evidence type="ECO:0008006" key="8">
    <source>
        <dbReference type="Google" id="ProtNLM"/>
    </source>
</evidence>
<dbReference type="InterPro" id="IPR036440">
    <property type="entry name" value="Peptidase_C15-like_sf"/>
</dbReference>
<name>A0ABR1JXK9_9AGAR</name>
<comment type="caution">
    <text evidence="6">The sequence shown here is derived from an EMBL/GenBank/DDBJ whole genome shotgun (WGS) entry which is preliminary data.</text>
</comment>
<dbReference type="Proteomes" id="UP001498398">
    <property type="component" value="Unassembled WGS sequence"/>
</dbReference>
<dbReference type="SUPFAM" id="SSF53182">
    <property type="entry name" value="Pyrrolidone carboxyl peptidase (pyroglutamate aminopeptidase)"/>
    <property type="match status" value="1"/>
</dbReference>
<evidence type="ECO:0000313" key="5">
    <source>
        <dbReference type="EMBL" id="KAK7463889.1"/>
    </source>
</evidence>
<accession>A0ABR1JXK9</accession>
<evidence type="ECO:0000256" key="2">
    <source>
        <dbReference type="ARBA" id="ARBA00022670"/>
    </source>
</evidence>